<dbReference type="AlphaFoldDB" id="A0A9W9IZA0"/>
<reference evidence="1" key="2">
    <citation type="journal article" date="2023" name="IMA Fungus">
        <title>Comparative genomic study of the Penicillium genus elucidates a diverse pangenome and 15 lateral gene transfer events.</title>
        <authorList>
            <person name="Petersen C."/>
            <person name="Sorensen T."/>
            <person name="Nielsen M.R."/>
            <person name="Sondergaard T.E."/>
            <person name="Sorensen J.L."/>
            <person name="Fitzpatrick D.A."/>
            <person name="Frisvad J.C."/>
            <person name="Nielsen K.L."/>
        </authorList>
    </citation>
    <scope>NUCLEOTIDE SEQUENCE</scope>
    <source>
        <strain evidence="1">IBT 20477</strain>
    </source>
</reference>
<dbReference type="OrthoDB" id="4183264at2759"/>
<protein>
    <submittedName>
        <fullName evidence="1">Uncharacterized protein</fullName>
    </submittedName>
</protein>
<keyword evidence="2" id="KW-1185">Reference proteome</keyword>
<reference evidence="1" key="1">
    <citation type="submission" date="2022-11" db="EMBL/GenBank/DDBJ databases">
        <authorList>
            <person name="Petersen C."/>
        </authorList>
    </citation>
    <scope>NUCLEOTIDE SEQUENCE</scope>
    <source>
        <strain evidence="1">IBT 20477</strain>
    </source>
</reference>
<gene>
    <name evidence="1" type="ORF">N7449_010777</name>
</gene>
<proteinExistence type="predicted"/>
<sequence>MPSSPRTLIQMHRYTVPQQEVQVKDNEDLPHLLDALDLHQIYEPISPPTIIYRSPELSSEGHMPRLLHWRAEQGGKLDVLREEVSCFVIGFKLNDLPDMIASYLPGLKTETLPGSFAHLLFSLLGPFEEVAELQRSLSNIPDYFNDYRHRAMFANRIRNINREPKDFKCGAAFAPQLAPSWNGEWCREGDEFLFSRELRMLRDLVEPLRDTSKPIYWITDRVETALEMDNGFLASKELIADFKKELYETAWNRRKNYTIYDPRPAWDKQQKATKQLREYRLQTCKGTLYWDRWPPVEEQYDKKALAAKQSVIDNDPKAAQTLGFLPPENPQPPTVLVSSQAGIELACITDLDHYDDQIMIILIRISQWLALTRGFPAVHLFCDIVRLFTIYGVDVANAVQVEFCKHLTGLSSFPWDHVELPPLFPYLESEIEAHELCPEEIRNQNARNNWAEQRLMIYPSLWCRDDNAIAWDYPLQTLVWEEKEDGPVLALRSPPFQDHARHIPWGLVDMMKEGLWVGDYEDHWLAQFVGFNSEYSDGHSANFYGEE</sequence>
<evidence type="ECO:0000313" key="1">
    <source>
        <dbReference type="EMBL" id="KAJ5187783.1"/>
    </source>
</evidence>
<name>A0A9W9IZA0_9EURO</name>
<dbReference type="EMBL" id="JAPQKQ010000007">
    <property type="protein sequence ID" value="KAJ5187783.1"/>
    <property type="molecule type" value="Genomic_DNA"/>
</dbReference>
<dbReference type="Proteomes" id="UP001150942">
    <property type="component" value="Unassembled WGS sequence"/>
</dbReference>
<evidence type="ECO:0000313" key="2">
    <source>
        <dbReference type="Proteomes" id="UP001150942"/>
    </source>
</evidence>
<organism evidence="1 2">
    <name type="scientific">Penicillium cf. viridicatum</name>
    <dbReference type="NCBI Taxonomy" id="2972119"/>
    <lineage>
        <taxon>Eukaryota</taxon>
        <taxon>Fungi</taxon>
        <taxon>Dikarya</taxon>
        <taxon>Ascomycota</taxon>
        <taxon>Pezizomycotina</taxon>
        <taxon>Eurotiomycetes</taxon>
        <taxon>Eurotiomycetidae</taxon>
        <taxon>Eurotiales</taxon>
        <taxon>Aspergillaceae</taxon>
        <taxon>Penicillium</taxon>
    </lineage>
</organism>
<comment type="caution">
    <text evidence="1">The sequence shown here is derived from an EMBL/GenBank/DDBJ whole genome shotgun (WGS) entry which is preliminary data.</text>
</comment>
<accession>A0A9W9IZA0</accession>